<feature type="transmembrane region" description="Helical" evidence="4">
    <location>
        <begin position="288"/>
        <end position="312"/>
    </location>
</feature>
<evidence type="ECO:0000256" key="2">
    <source>
        <dbReference type="ARBA" id="ARBA00022448"/>
    </source>
</evidence>
<keyword evidence="4" id="KW-0812">Transmembrane</keyword>
<dbReference type="EMBL" id="HBEL01033846">
    <property type="protein sequence ID" value="CAD8419776.1"/>
    <property type="molecule type" value="Transcribed_RNA"/>
</dbReference>
<dbReference type="InterPro" id="IPR050222">
    <property type="entry name" value="MATE_MdtK"/>
</dbReference>
<keyword evidence="4" id="KW-1133">Transmembrane helix</keyword>
<feature type="transmembrane region" description="Helical" evidence="4">
    <location>
        <begin position="221"/>
        <end position="239"/>
    </location>
</feature>
<proteinExistence type="inferred from homology"/>
<dbReference type="GO" id="GO:0042910">
    <property type="term" value="F:xenobiotic transmembrane transporter activity"/>
    <property type="evidence" value="ECO:0007669"/>
    <property type="project" value="InterPro"/>
</dbReference>
<evidence type="ECO:0000256" key="1">
    <source>
        <dbReference type="ARBA" id="ARBA00010199"/>
    </source>
</evidence>
<dbReference type="GO" id="GO:0005886">
    <property type="term" value="C:plasma membrane"/>
    <property type="evidence" value="ECO:0007669"/>
    <property type="project" value="TreeGrafter"/>
</dbReference>
<sequence length="403" mass="43994">MEQVLLWMGLGEEIASLGQGFARVVIFQYLVEGVADGVFVLLDIMDQEEFKGRLNLVEGLFRLAVTAILLMNWGGTATDVKGGKERVVDLVVLASVWLWISLLFFMFGLVYSLKQGWLRPFLTGMVDSMALKNKIAVKNVVHTALPLALGSFLAYGEWEVLTVFIAHIGPAEVATWGLLGTLWSVFEAGTEGLGEAAAIRVAYHLGKNNPAGAEMAAHKSLLLGCLLGLFFTSLFYILGESICVWMTSDVVLQNLLVDLIPIVGMGNITMTLAMMSWSIVGAQGRYRLVMLVIMMCSWGLTIPVSAIAVYGLNFDLQGVVGSVVIGYGTAGLLLNYILIRSDWTRLSKIVQELNGFDGDDSIGSNEEDEDEVMMDNKRARRQEIGESHSISSKSSSTDDNDDN</sequence>
<dbReference type="GO" id="GO:0015297">
    <property type="term" value="F:antiporter activity"/>
    <property type="evidence" value="ECO:0007669"/>
    <property type="project" value="InterPro"/>
</dbReference>
<comment type="similarity">
    <text evidence="1">Belongs to the multi antimicrobial extrusion (MATE) (TC 2.A.66.1) family.</text>
</comment>
<feature type="transmembrane region" description="Helical" evidence="4">
    <location>
        <begin position="54"/>
        <end position="75"/>
    </location>
</feature>
<feature type="transmembrane region" description="Helical" evidence="4">
    <location>
        <begin position="318"/>
        <end position="339"/>
    </location>
</feature>
<dbReference type="InterPro" id="IPR002528">
    <property type="entry name" value="MATE_fam"/>
</dbReference>
<feature type="transmembrane region" description="Helical" evidence="4">
    <location>
        <begin position="20"/>
        <end position="42"/>
    </location>
</feature>
<reference evidence="5" key="1">
    <citation type="submission" date="2021-01" db="EMBL/GenBank/DDBJ databases">
        <authorList>
            <person name="Corre E."/>
            <person name="Pelletier E."/>
            <person name="Niang G."/>
            <person name="Scheremetjew M."/>
            <person name="Finn R."/>
            <person name="Kale V."/>
            <person name="Holt S."/>
            <person name="Cochrane G."/>
            <person name="Meng A."/>
            <person name="Brown T."/>
            <person name="Cohen L."/>
        </authorList>
    </citation>
    <scope>NUCLEOTIDE SEQUENCE</scope>
    <source>
        <strain evidence="5">CCAP1064/1</strain>
    </source>
</reference>
<dbReference type="AlphaFoldDB" id="A0A7S0CCQ4"/>
<protein>
    <recommendedName>
        <fullName evidence="6">Protein DETOXIFICATION</fullName>
    </recommendedName>
</protein>
<evidence type="ECO:0008006" key="6">
    <source>
        <dbReference type="Google" id="ProtNLM"/>
    </source>
</evidence>
<evidence type="ECO:0000313" key="5">
    <source>
        <dbReference type="EMBL" id="CAD8419776.1"/>
    </source>
</evidence>
<evidence type="ECO:0000256" key="4">
    <source>
        <dbReference type="SAM" id="Phobius"/>
    </source>
</evidence>
<keyword evidence="4" id="KW-0472">Membrane</keyword>
<gene>
    <name evidence="5" type="ORF">PINE0816_LOCUS15911</name>
</gene>
<evidence type="ECO:0000256" key="3">
    <source>
        <dbReference type="SAM" id="MobiDB-lite"/>
    </source>
</evidence>
<feature type="compositionally biased region" description="Low complexity" evidence="3">
    <location>
        <begin position="387"/>
        <end position="397"/>
    </location>
</feature>
<accession>A0A7S0CCQ4</accession>
<dbReference type="PANTHER" id="PTHR43298">
    <property type="entry name" value="MULTIDRUG RESISTANCE PROTEIN NORM-RELATED"/>
    <property type="match status" value="1"/>
</dbReference>
<name>A0A7S0CCQ4_9STRA</name>
<organism evidence="5">
    <name type="scientific">Proboscia inermis</name>
    <dbReference type="NCBI Taxonomy" id="420281"/>
    <lineage>
        <taxon>Eukaryota</taxon>
        <taxon>Sar</taxon>
        <taxon>Stramenopiles</taxon>
        <taxon>Ochrophyta</taxon>
        <taxon>Bacillariophyta</taxon>
        <taxon>Coscinodiscophyceae</taxon>
        <taxon>Rhizosoleniophycidae</taxon>
        <taxon>Rhizosoleniales</taxon>
        <taxon>Rhizosoleniaceae</taxon>
        <taxon>Proboscia</taxon>
    </lineage>
</organism>
<dbReference type="Pfam" id="PF01554">
    <property type="entry name" value="MatE"/>
    <property type="match status" value="1"/>
</dbReference>
<dbReference type="PANTHER" id="PTHR43298:SF2">
    <property type="entry name" value="FMN_FAD EXPORTER YEEO-RELATED"/>
    <property type="match status" value="1"/>
</dbReference>
<feature type="transmembrane region" description="Helical" evidence="4">
    <location>
        <begin position="259"/>
        <end position="281"/>
    </location>
</feature>
<feature type="transmembrane region" description="Helical" evidence="4">
    <location>
        <begin position="87"/>
        <end position="111"/>
    </location>
</feature>
<feature type="region of interest" description="Disordered" evidence="3">
    <location>
        <begin position="379"/>
        <end position="403"/>
    </location>
</feature>
<keyword evidence="2" id="KW-0813">Transport</keyword>